<reference evidence="2 3" key="1">
    <citation type="submission" date="2023-08" db="EMBL/GenBank/DDBJ databases">
        <title>Draft genome sequence of Algoriphagus taiwanensis.</title>
        <authorList>
            <person name="Takatani N."/>
            <person name="Hosokawa M."/>
            <person name="Sawabe T."/>
        </authorList>
    </citation>
    <scope>NUCLEOTIDE SEQUENCE [LARGE SCALE GENOMIC DNA]</scope>
    <source>
        <strain evidence="2 3">JCM 19755</strain>
    </source>
</reference>
<proteinExistence type="predicted"/>
<name>A0ABQ6Q0P1_9BACT</name>
<organism evidence="2 3">
    <name type="scientific">Algoriphagus taiwanensis</name>
    <dbReference type="NCBI Taxonomy" id="1445656"/>
    <lineage>
        <taxon>Bacteria</taxon>
        <taxon>Pseudomonadati</taxon>
        <taxon>Bacteroidota</taxon>
        <taxon>Cytophagia</taxon>
        <taxon>Cytophagales</taxon>
        <taxon>Cyclobacteriaceae</taxon>
        <taxon>Algoriphagus</taxon>
    </lineage>
</organism>
<keyword evidence="1" id="KW-0472">Membrane</keyword>
<protein>
    <submittedName>
        <fullName evidence="2">Uncharacterized protein</fullName>
    </submittedName>
</protein>
<keyword evidence="1" id="KW-1133">Transmembrane helix</keyword>
<accession>A0ABQ6Q0P1</accession>
<sequence length="111" mass="13482">MSHRLKFAVYKFHWIWWCLLVLSISITFIISYFSEVQEIFTWGYELGFFLFPFFSSVFISILIFFFTSHLMESSEKYEEYVSFDEFISFVREFLNNVHLDSGIKMESPNFK</sequence>
<dbReference type="EMBL" id="BTPE01000002">
    <property type="protein sequence ID" value="GMQ32602.1"/>
    <property type="molecule type" value="Genomic_DNA"/>
</dbReference>
<gene>
    <name evidence="2" type="ORF">Ataiwa_08740</name>
</gene>
<feature type="transmembrane region" description="Helical" evidence="1">
    <location>
        <begin position="46"/>
        <end position="66"/>
    </location>
</feature>
<evidence type="ECO:0000256" key="1">
    <source>
        <dbReference type="SAM" id="Phobius"/>
    </source>
</evidence>
<keyword evidence="1" id="KW-0812">Transmembrane</keyword>
<evidence type="ECO:0000313" key="3">
    <source>
        <dbReference type="Proteomes" id="UP001307705"/>
    </source>
</evidence>
<feature type="transmembrane region" description="Helical" evidence="1">
    <location>
        <begin position="12"/>
        <end position="34"/>
    </location>
</feature>
<evidence type="ECO:0000313" key="2">
    <source>
        <dbReference type="EMBL" id="GMQ32602.1"/>
    </source>
</evidence>
<keyword evidence="3" id="KW-1185">Reference proteome</keyword>
<comment type="caution">
    <text evidence="2">The sequence shown here is derived from an EMBL/GenBank/DDBJ whole genome shotgun (WGS) entry which is preliminary data.</text>
</comment>
<dbReference type="Proteomes" id="UP001307705">
    <property type="component" value="Unassembled WGS sequence"/>
</dbReference>